<evidence type="ECO:0000256" key="1">
    <source>
        <dbReference type="SAM" id="MobiDB-lite"/>
    </source>
</evidence>
<dbReference type="Proteomes" id="UP001168821">
    <property type="component" value="Unassembled WGS sequence"/>
</dbReference>
<comment type="caution">
    <text evidence="2">The sequence shown here is derived from an EMBL/GenBank/DDBJ whole genome shotgun (WGS) entry which is preliminary data.</text>
</comment>
<name>A0AA38I9K2_9CUCU</name>
<organism evidence="2 3">
    <name type="scientific">Zophobas morio</name>
    <dbReference type="NCBI Taxonomy" id="2755281"/>
    <lineage>
        <taxon>Eukaryota</taxon>
        <taxon>Metazoa</taxon>
        <taxon>Ecdysozoa</taxon>
        <taxon>Arthropoda</taxon>
        <taxon>Hexapoda</taxon>
        <taxon>Insecta</taxon>
        <taxon>Pterygota</taxon>
        <taxon>Neoptera</taxon>
        <taxon>Endopterygota</taxon>
        <taxon>Coleoptera</taxon>
        <taxon>Polyphaga</taxon>
        <taxon>Cucujiformia</taxon>
        <taxon>Tenebrionidae</taxon>
        <taxon>Zophobas</taxon>
    </lineage>
</organism>
<gene>
    <name evidence="2" type="ORF">Zmor_016484</name>
</gene>
<sequence length="121" mass="13354">MRLVPTIPSFFVQITARAPFSNYRSSGGAPIEHSAATPRALALAAFLGPQFGSLVLRSNDFLCQGDSTIRHNRFEGRKATPSPLRRMPCWCSTSNSFRRDGLGRRGDDVRTSEGRSPRVET</sequence>
<evidence type="ECO:0000313" key="3">
    <source>
        <dbReference type="Proteomes" id="UP001168821"/>
    </source>
</evidence>
<evidence type="ECO:0000313" key="2">
    <source>
        <dbReference type="EMBL" id="KAJ3650381.1"/>
    </source>
</evidence>
<keyword evidence="3" id="KW-1185">Reference proteome</keyword>
<dbReference type="EMBL" id="JALNTZ010000005">
    <property type="protein sequence ID" value="KAJ3650381.1"/>
    <property type="molecule type" value="Genomic_DNA"/>
</dbReference>
<feature type="compositionally biased region" description="Basic and acidic residues" evidence="1">
    <location>
        <begin position="97"/>
        <end position="121"/>
    </location>
</feature>
<protein>
    <submittedName>
        <fullName evidence="2">Uncharacterized protein</fullName>
    </submittedName>
</protein>
<feature type="region of interest" description="Disordered" evidence="1">
    <location>
        <begin position="95"/>
        <end position="121"/>
    </location>
</feature>
<reference evidence="2" key="1">
    <citation type="journal article" date="2023" name="G3 (Bethesda)">
        <title>Whole genome assemblies of Zophobas morio and Tenebrio molitor.</title>
        <authorList>
            <person name="Kaur S."/>
            <person name="Stinson S.A."/>
            <person name="diCenzo G.C."/>
        </authorList>
    </citation>
    <scope>NUCLEOTIDE SEQUENCE</scope>
    <source>
        <strain evidence="2">QUZm001</strain>
    </source>
</reference>
<dbReference type="AlphaFoldDB" id="A0AA38I9K2"/>
<proteinExistence type="predicted"/>
<accession>A0AA38I9K2</accession>